<reference evidence="1 2" key="1">
    <citation type="submission" date="2020-10" db="EMBL/GenBank/DDBJ databases">
        <title>Phylogeny of dyella-like bacteria.</title>
        <authorList>
            <person name="Fu J."/>
        </authorList>
    </citation>
    <scope>NUCLEOTIDE SEQUENCE [LARGE SCALE GENOMIC DNA]</scope>
    <source>
        <strain evidence="1 2">JP1</strain>
    </source>
</reference>
<sequence length="56" mass="6395">MTTSTPTPSARTPSPKKKVTLRLDRDVVAFFKQGGKGFQTRINQVLRAYMEAQQRR</sequence>
<accession>A0ABW8JN17</accession>
<name>A0ABW8JN17_9GAMM</name>
<evidence type="ECO:0000313" key="1">
    <source>
        <dbReference type="EMBL" id="MFK2902243.1"/>
    </source>
</evidence>
<comment type="caution">
    <text evidence="1">The sequence shown here is derived from an EMBL/GenBank/DDBJ whole genome shotgun (WGS) entry which is preliminary data.</text>
</comment>
<organism evidence="1 2">
    <name type="scientific">Dyella jejuensis</name>
    <dbReference type="NCBI Taxonomy" id="1432009"/>
    <lineage>
        <taxon>Bacteria</taxon>
        <taxon>Pseudomonadati</taxon>
        <taxon>Pseudomonadota</taxon>
        <taxon>Gammaproteobacteria</taxon>
        <taxon>Lysobacterales</taxon>
        <taxon>Rhodanobacteraceae</taxon>
        <taxon>Dyella</taxon>
    </lineage>
</organism>
<dbReference type="EMBL" id="JADIKJ010000043">
    <property type="protein sequence ID" value="MFK2902243.1"/>
    <property type="molecule type" value="Genomic_DNA"/>
</dbReference>
<dbReference type="Pfam" id="PF14384">
    <property type="entry name" value="BrnA_antitoxin"/>
    <property type="match status" value="1"/>
</dbReference>
<dbReference type="InterPro" id="IPR025528">
    <property type="entry name" value="BrnA_antitoxin"/>
</dbReference>
<keyword evidence="2" id="KW-1185">Reference proteome</keyword>
<dbReference type="RefSeq" id="WP_404549381.1">
    <property type="nucleotide sequence ID" value="NZ_JADIKJ010000043.1"/>
</dbReference>
<gene>
    <name evidence="1" type="ORF">ISP15_18090</name>
</gene>
<dbReference type="Proteomes" id="UP001620461">
    <property type="component" value="Unassembled WGS sequence"/>
</dbReference>
<proteinExistence type="predicted"/>
<protein>
    <submittedName>
        <fullName evidence="1">BrnA antitoxin family protein</fullName>
    </submittedName>
</protein>
<evidence type="ECO:0000313" key="2">
    <source>
        <dbReference type="Proteomes" id="UP001620461"/>
    </source>
</evidence>